<dbReference type="EC" id="1.4.3.5" evidence="6"/>
<dbReference type="Gene3D" id="2.30.110.10">
    <property type="entry name" value="Electron Transport, Fmn-binding Protein, Chain A"/>
    <property type="match status" value="2"/>
</dbReference>
<dbReference type="Proteomes" id="UP000274841">
    <property type="component" value="Chromosome"/>
</dbReference>
<dbReference type="PANTHER" id="PTHR10851:SF0">
    <property type="entry name" value="PYRIDOXINE-5'-PHOSPHATE OXIDASE"/>
    <property type="match status" value="1"/>
</dbReference>
<dbReference type="PANTHER" id="PTHR10851">
    <property type="entry name" value="PYRIDOXINE-5-PHOSPHATE OXIDASE"/>
    <property type="match status" value="1"/>
</dbReference>
<sequence length="205" mass="21696">MPTDSRSPDTGSWLRAQAALTGVAPALDVTELPVDPVPLFLDWIRHAASVGVAEPHAATLATVDGDGIPDARTLILKNVDERGWAFAGARSSRKGSQLASTPAGALNFWWQPLVRAVRVRGRVQEAGEAESAADLAARSAAAGAGIAPGDWALWRLVPTRVEFWQGAADRDHTRIVYRRTDAAWDLTVTGAAAMTGTTAGQEEHA</sequence>
<name>A0A3S9WJS6_9MICO</name>
<evidence type="ECO:0000259" key="5">
    <source>
        <dbReference type="Pfam" id="PF01243"/>
    </source>
</evidence>
<dbReference type="AlphaFoldDB" id="A0A3S9WJS6"/>
<evidence type="ECO:0000313" key="6">
    <source>
        <dbReference type="EMBL" id="AZS40375.1"/>
    </source>
</evidence>
<dbReference type="GO" id="GO:0004733">
    <property type="term" value="F:pyridoxamine phosphate oxidase activity"/>
    <property type="evidence" value="ECO:0007669"/>
    <property type="project" value="UniProtKB-EC"/>
</dbReference>
<feature type="domain" description="Pyridoxamine 5'-phosphate oxidase N-terminal" evidence="5">
    <location>
        <begin position="52"/>
        <end position="164"/>
    </location>
</feature>
<evidence type="ECO:0000256" key="4">
    <source>
        <dbReference type="ARBA" id="ARBA00023002"/>
    </source>
</evidence>
<evidence type="ECO:0000313" key="7">
    <source>
        <dbReference type="Proteomes" id="UP000274841"/>
    </source>
</evidence>
<proteinExistence type="predicted"/>
<keyword evidence="3" id="KW-0288">FMN</keyword>
<keyword evidence="2" id="KW-0285">Flavoprotein</keyword>
<evidence type="ECO:0000256" key="1">
    <source>
        <dbReference type="ARBA" id="ARBA00001917"/>
    </source>
</evidence>
<organism evidence="6 7">
    <name type="scientific">Microbacterium oxydans</name>
    <dbReference type="NCBI Taxonomy" id="82380"/>
    <lineage>
        <taxon>Bacteria</taxon>
        <taxon>Bacillati</taxon>
        <taxon>Actinomycetota</taxon>
        <taxon>Actinomycetes</taxon>
        <taxon>Micrococcales</taxon>
        <taxon>Microbacteriaceae</taxon>
        <taxon>Microbacterium</taxon>
    </lineage>
</organism>
<dbReference type="RefSeq" id="WP_127012133.1">
    <property type="nucleotide sequence ID" value="NZ_CP031422.1"/>
</dbReference>
<evidence type="ECO:0000256" key="2">
    <source>
        <dbReference type="ARBA" id="ARBA00022630"/>
    </source>
</evidence>
<dbReference type="InterPro" id="IPR011576">
    <property type="entry name" value="Pyridox_Oxase_N"/>
</dbReference>
<dbReference type="GO" id="GO:0010181">
    <property type="term" value="F:FMN binding"/>
    <property type="evidence" value="ECO:0007669"/>
    <property type="project" value="InterPro"/>
</dbReference>
<dbReference type="EMBL" id="CP031422">
    <property type="protein sequence ID" value="AZS40375.1"/>
    <property type="molecule type" value="Genomic_DNA"/>
</dbReference>
<protein>
    <submittedName>
        <fullName evidence="6">Pyridoxine/pyridoxamine 5'-phosphate oxidase</fullName>
        <ecNumber evidence="6">1.4.3.5</ecNumber>
    </submittedName>
</protein>
<accession>A0A3S9WJS6</accession>
<reference evidence="6 7" key="1">
    <citation type="submission" date="2018-08" db="EMBL/GenBank/DDBJ databases">
        <title>Microbacterium oxydans strain HG3.</title>
        <authorList>
            <person name="ORTET P."/>
        </authorList>
    </citation>
    <scope>NUCLEOTIDE SEQUENCE [LARGE SCALE GENOMIC DNA]</scope>
    <source>
        <strain evidence="6 7">HG3</strain>
    </source>
</reference>
<dbReference type="InterPro" id="IPR012349">
    <property type="entry name" value="Split_barrel_FMN-bd"/>
</dbReference>
<gene>
    <name evidence="6" type="primary">pdxH</name>
    <name evidence="6" type="ORF">CVS54_01703</name>
</gene>
<dbReference type="KEGG" id="moy:CVS54_01703"/>
<dbReference type="Pfam" id="PF01243">
    <property type="entry name" value="PNPOx_N"/>
    <property type="match status" value="1"/>
</dbReference>
<dbReference type="GO" id="GO:0008615">
    <property type="term" value="P:pyridoxine biosynthetic process"/>
    <property type="evidence" value="ECO:0007669"/>
    <property type="project" value="InterPro"/>
</dbReference>
<evidence type="ECO:0000256" key="3">
    <source>
        <dbReference type="ARBA" id="ARBA00022643"/>
    </source>
</evidence>
<keyword evidence="4 6" id="KW-0560">Oxidoreductase</keyword>
<comment type="cofactor">
    <cofactor evidence="1">
        <name>FMN</name>
        <dbReference type="ChEBI" id="CHEBI:58210"/>
    </cofactor>
</comment>
<dbReference type="InterPro" id="IPR000659">
    <property type="entry name" value="Pyridox_Oxase"/>
</dbReference>
<dbReference type="SUPFAM" id="SSF50475">
    <property type="entry name" value="FMN-binding split barrel"/>
    <property type="match status" value="1"/>
</dbReference>